<comment type="caution">
    <text evidence="1">The sequence shown here is derived from an EMBL/GenBank/DDBJ whole genome shotgun (WGS) entry which is preliminary data.</text>
</comment>
<keyword evidence="2" id="KW-1185">Reference proteome</keyword>
<dbReference type="Proteomes" id="UP000557772">
    <property type="component" value="Unassembled WGS sequence"/>
</dbReference>
<dbReference type="PROSITE" id="PS51257">
    <property type="entry name" value="PROKAR_LIPOPROTEIN"/>
    <property type="match status" value="1"/>
</dbReference>
<dbReference type="EMBL" id="JABENB010000002">
    <property type="protein sequence ID" value="NNG40047.1"/>
    <property type="molecule type" value="Genomic_DNA"/>
</dbReference>
<name>A0A849AJN5_9MICO</name>
<sequence length="526" mass="55311">MFKTSIVGTALIAFALTGCGSDQRPVGKTTQELQVIRSSTNGLYFSPHLLTERASIGENVAGVSTAPLVGAPTRLTPAEPMQRKLRTEAFAAYGTNAYGQLAVLYAAGADKILSKADLPALQRLRLPDGSYRSPDGTSLAARVNATGLALFATKTLGGLDASQSAQSTAWLAGIARTESDQSTVFAALKAIRRVDPSRAPAYTGPVPNLATLAAQQPQARATTLQLAAAYVDAVGTATASRHLDKAGACGLYTTNVATSDLPTMQVLVTVMRGSGYATSDVLEARRRLDASRLPDGLYRNTGELAGSAIASVYAMRLMRMRGDNPTDPRLAQSLLTYSKLPEVASRPPELLIALGGSVIAGNKKARAGAKKLCDDQSVVPRTVTATNAVGWSELSRICFEAGSSGPTPSFQQWPAATPEQAVSQAAVVNTLAAAGRRASIPSWISAGAFQKSLDARSTLSLDQRTMLATALLTLTKGDGRENFDSLRVMAQDSRGCRGLPDLYRDNSEPPSCDLRTTVSVEQFLSA</sequence>
<protein>
    <submittedName>
        <fullName evidence="1">Uncharacterized protein</fullName>
    </submittedName>
</protein>
<proteinExistence type="predicted"/>
<accession>A0A849AJN5</accession>
<reference evidence="1 2" key="1">
    <citation type="submission" date="2020-05" db="EMBL/GenBank/DDBJ databases">
        <title>Flexivirga sp. ID2601S isolated from air conditioner.</title>
        <authorList>
            <person name="Kim D.H."/>
        </authorList>
    </citation>
    <scope>NUCLEOTIDE SEQUENCE [LARGE SCALE GENOMIC DNA]</scope>
    <source>
        <strain evidence="1 2">ID2601S</strain>
    </source>
</reference>
<organism evidence="1 2">
    <name type="scientific">Flexivirga aerilata</name>
    <dbReference type="NCBI Taxonomy" id="1656889"/>
    <lineage>
        <taxon>Bacteria</taxon>
        <taxon>Bacillati</taxon>
        <taxon>Actinomycetota</taxon>
        <taxon>Actinomycetes</taxon>
        <taxon>Micrococcales</taxon>
        <taxon>Dermacoccaceae</taxon>
        <taxon>Flexivirga</taxon>
    </lineage>
</organism>
<evidence type="ECO:0000313" key="2">
    <source>
        <dbReference type="Proteomes" id="UP000557772"/>
    </source>
</evidence>
<gene>
    <name evidence="1" type="ORF">HJ588_12320</name>
</gene>
<dbReference type="RefSeq" id="WP_171155988.1">
    <property type="nucleotide sequence ID" value="NZ_JABENB010000002.1"/>
</dbReference>
<dbReference type="AlphaFoldDB" id="A0A849AJN5"/>
<evidence type="ECO:0000313" key="1">
    <source>
        <dbReference type="EMBL" id="NNG40047.1"/>
    </source>
</evidence>